<dbReference type="GO" id="GO:0050793">
    <property type="term" value="P:regulation of developmental process"/>
    <property type="evidence" value="ECO:0007669"/>
    <property type="project" value="UniProtKB-ARBA"/>
</dbReference>
<protein>
    <recommendedName>
        <fullName evidence="10">Protein kinase domain-containing protein</fullName>
    </recommendedName>
</protein>
<evidence type="ECO:0000256" key="2">
    <source>
        <dbReference type="ARBA" id="ARBA00022679"/>
    </source>
</evidence>
<dbReference type="InterPro" id="IPR050122">
    <property type="entry name" value="RTK"/>
</dbReference>
<comment type="catalytic activity">
    <reaction evidence="8">
        <text>L-tyrosyl-[protein] + ATP = O-phospho-L-tyrosyl-[protein] + ADP + H(+)</text>
        <dbReference type="Rhea" id="RHEA:10596"/>
        <dbReference type="Rhea" id="RHEA-COMP:10136"/>
        <dbReference type="Rhea" id="RHEA-COMP:20101"/>
        <dbReference type="ChEBI" id="CHEBI:15378"/>
        <dbReference type="ChEBI" id="CHEBI:30616"/>
        <dbReference type="ChEBI" id="CHEBI:46858"/>
        <dbReference type="ChEBI" id="CHEBI:61978"/>
        <dbReference type="ChEBI" id="CHEBI:456216"/>
        <dbReference type="EC" id="2.7.10.1"/>
    </reaction>
</comment>
<evidence type="ECO:0000256" key="7">
    <source>
        <dbReference type="ARBA" id="ARBA00023137"/>
    </source>
</evidence>
<proteinExistence type="predicted"/>
<keyword evidence="4" id="KW-0418">Kinase</keyword>
<dbReference type="GO" id="GO:0048468">
    <property type="term" value="P:cell development"/>
    <property type="evidence" value="ECO:0007669"/>
    <property type="project" value="UniProtKB-ARBA"/>
</dbReference>
<dbReference type="InterPro" id="IPR020635">
    <property type="entry name" value="Tyr_kinase_cat_dom"/>
</dbReference>
<feature type="non-terminal residue" evidence="11">
    <location>
        <position position="235"/>
    </location>
</feature>
<keyword evidence="6" id="KW-0472">Membrane</keyword>
<accession>A0A7R9GK78</accession>
<dbReference type="AlphaFoldDB" id="A0A7R9GK78"/>
<dbReference type="Gene3D" id="1.10.510.10">
    <property type="entry name" value="Transferase(Phosphotransferase) domain 1"/>
    <property type="match status" value="1"/>
</dbReference>
<dbReference type="OrthoDB" id="6352970at2759"/>
<feature type="region of interest" description="Disordered" evidence="9">
    <location>
        <begin position="28"/>
        <end position="52"/>
    </location>
</feature>
<dbReference type="EMBL" id="OA889302">
    <property type="protein sequence ID" value="CAD7284189.1"/>
    <property type="molecule type" value="Genomic_DNA"/>
</dbReference>
<dbReference type="PROSITE" id="PS50011">
    <property type="entry name" value="PROTEIN_KINASE_DOM"/>
    <property type="match status" value="1"/>
</dbReference>
<evidence type="ECO:0000256" key="3">
    <source>
        <dbReference type="ARBA" id="ARBA00022741"/>
    </source>
</evidence>
<comment type="subcellular location">
    <subcellularLocation>
        <location evidence="1">Endomembrane system</location>
    </subcellularLocation>
</comment>
<keyword evidence="7" id="KW-0829">Tyrosine-protein kinase</keyword>
<dbReference type="GO" id="GO:0051130">
    <property type="term" value="P:positive regulation of cellular component organization"/>
    <property type="evidence" value="ECO:0007669"/>
    <property type="project" value="UniProtKB-ARBA"/>
</dbReference>
<dbReference type="CDD" id="cd00192">
    <property type="entry name" value="PTKc"/>
    <property type="match status" value="1"/>
</dbReference>
<dbReference type="GO" id="GO:0030182">
    <property type="term" value="P:neuron differentiation"/>
    <property type="evidence" value="ECO:0007669"/>
    <property type="project" value="UniProtKB-ARBA"/>
</dbReference>
<organism evidence="11">
    <name type="scientific">Notodromas monacha</name>
    <dbReference type="NCBI Taxonomy" id="399045"/>
    <lineage>
        <taxon>Eukaryota</taxon>
        <taxon>Metazoa</taxon>
        <taxon>Ecdysozoa</taxon>
        <taxon>Arthropoda</taxon>
        <taxon>Crustacea</taxon>
        <taxon>Oligostraca</taxon>
        <taxon>Ostracoda</taxon>
        <taxon>Podocopa</taxon>
        <taxon>Podocopida</taxon>
        <taxon>Cypridocopina</taxon>
        <taxon>Cypridoidea</taxon>
        <taxon>Cyprididae</taxon>
        <taxon>Notodromas</taxon>
    </lineage>
</organism>
<dbReference type="Proteomes" id="UP000678499">
    <property type="component" value="Unassembled WGS sequence"/>
</dbReference>
<keyword evidence="2" id="KW-0808">Transferase</keyword>
<evidence type="ECO:0000256" key="4">
    <source>
        <dbReference type="ARBA" id="ARBA00022777"/>
    </source>
</evidence>
<sequence>MELEKARKIAEATERKGIVYTEFRCNASDSSGYEGCESETSSPPSTPPLNIPAGSAMVHNELYEGSLDNPQLVINSGGENIVCENYEVAIDNAPQNAVDEMRTPSDLLSIARQIAAGMEYLSKNKVVHRDLAARNILLFRPKHVKISDFGLSRDVYARNLYERTSNGKVPIRWMAPESIMHQLYTTKSDVWSFGILLWEIATLGGVPYPGVSVSDLHSMLQSGYKMPKPTNCSSD</sequence>
<dbReference type="Pfam" id="PF07714">
    <property type="entry name" value="PK_Tyr_Ser-Thr"/>
    <property type="match status" value="1"/>
</dbReference>
<evidence type="ECO:0000256" key="5">
    <source>
        <dbReference type="ARBA" id="ARBA00022840"/>
    </source>
</evidence>
<feature type="domain" description="Protein kinase" evidence="10">
    <location>
        <begin position="1"/>
        <end position="235"/>
    </location>
</feature>
<evidence type="ECO:0000313" key="12">
    <source>
        <dbReference type="Proteomes" id="UP000678499"/>
    </source>
</evidence>
<evidence type="ECO:0000256" key="9">
    <source>
        <dbReference type="SAM" id="MobiDB-lite"/>
    </source>
</evidence>
<dbReference type="InterPro" id="IPR011009">
    <property type="entry name" value="Kinase-like_dom_sf"/>
</dbReference>
<dbReference type="SMART" id="SM00219">
    <property type="entry name" value="TyrKc"/>
    <property type="match status" value="1"/>
</dbReference>
<keyword evidence="12" id="KW-1185">Reference proteome</keyword>
<dbReference type="InterPro" id="IPR008266">
    <property type="entry name" value="Tyr_kinase_AS"/>
</dbReference>
<keyword evidence="3" id="KW-0547">Nucleotide-binding</keyword>
<evidence type="ECO:0000313" key="11">
    <source>
        <dbReference type="EMBL" id="CAD7284189.1"/>
    </source>
</evidence>
<dbReference type="EMBL" id="CAJPEX010007265">
    <property type="protein sequence ID" value="CAG0924341.1"/>
    <property type="molecule type" value="Genomic_DNA"/>
</dbReference>
<dbReference type="FunFam" id="1.10.510.10:FF:001512">
    <property type="entry name" value="Receptor tyrosine-protein kinase erbB-2"/>
    <property type="match status" value="1"/>
</dbReference>
<reference evidence="11" key="1">
    <citation type="submission" date="2020-11" db="EMBL/GenBank/DDBJ databases">
        <authorList>
            <person name="Tran Van P."/>
        </authorList>
    </citation>
    <scope>NUCLEOTIDE SEQUENCE</scope>
</reference>
<dbReference type="GO" id="GO:0005524">
    <property type="term" value="F:ATP binding"/>
    <property type="evidence" value="ECO:0007669"/>
    <property type="project" value="UniProtKB-KW"/>
</dbReference>
<dbReference type="SUPFAM" id="SSF56112">
    <property type="entry name" value="Protein kinase-like (PK-like)"/>
    <property type="match status" value="1"/>
</dbReference>
<dbReference type="GO" id="GO:0012505">
    <property type="term" value="C:endomembrane system"/>
    <property type="evidence" value="ECO:0007669"/>
    <property type="project" value="UniProtKB-SubCell"/>
</dbReference>
<gene>
    <name evidence="11" type="ORF">NMOB1V02_LOCUS11796</name>
</gene>
<dbReference type="PROSITE" id="PS00109">
    <property type="entry name" value="PROTEIN_KINASE_TYR"/>
    <property type="match status" value="1"/>
</dbReference>
<dbReference type="PANTHER" id="PTHR24416:SF620">
    <property type="entry name" value="TYROSINE-PROTEIN KINASE RECEPTOR TORSO"/>
    <property type="match status" value="1"/>
</dbReference>
<dbReference type="GO" id="GO:0043235">
    <property type="term" value="C:receptor complex"/>
    <property type="evidence" value="ECO:0007669"/>
    <property type="project" value="TreeGrafter"/>
</dbReference>
<dbReference type="InterPro" id="IPR000719">
    <property type="entry name" value="Prot_kinase_dom"/>
</dbReference>
<evidence type="ECO:0000259" key="10">
    <source>
        <dbReference type="PROSITE" id="PS50011"/>
    </source>
</evidence>
<evidence type="ECO:0000256" key="1">
    <source>
        <dbReference type="ARBA" id="ARBA00004308"/>
    </source>
</evidence>
<evidence type="ECO:0000256" key="6">
    <source>
        <dbReference type="ARBA" id="ARBA00023136"/>
    </source>
</evidence>
<dbReference type="InterPro" id="IPR001245">
    <property type="entry name" value="Ser-Thr/Tyr_kinase_cat_dom"/>
</dbReference>
<dbReference type="PANTHER" id="PTHR24416">
    <property type="entry name" value="TYROSINE-PROTEIN KINASE RECEPTOR"/>
    <property type="match status" value="1"/>
</dbReference>
<dbReference type="GO" id="GO:0007169">
    <property type="term" value="P:cell surface receptor protein tyrosine kinase signaling pathway"/>
    <property type="evidence" value="ECO:0007669"/>
    <property type="project" value="TreeGrafter"/>
</dbReference>
<keyword evidence="5" id="KW-0067">ATP-binding</keyword>
<dbReference type="GO" id="GO:0004714">
    <property type="term" value="F:transmembrane receptor protein tyrosine kinase activity"/>
    <property type="evidence" value="ECO:0007669"/>
    <property type="project" value="UniProtKB-EC"/>
</dbReference>
<dbReference type="GO" id="GO:0005886">
    <property type="term" value="C:plasma membrane"/>
    <property type="evidence" value="ECO:0007669"/>
    <property type="project" value="TreeGrafter"/>
</dbReference>
<dbReference type="PRINTS" id="PR00109">
    <property type="entry name" value="TYRKINASE"/>
</dbReference>
<name>A0A7R9GK78_9CRUS</name>
<evidence type="ECO:0000256" key="8">
    <source>
        <dbReference type="ARBA" id="ARBA00051243"/>
    </source>
</evidence>